<dbReference type="AlphaFoldDB" id="A0AAV6V7J9"/>
<accession>A0AAV6V7J9</accession>
<organism evidence="2 3">
    <name type="scientific">Oedothorax gibbosus</name>
    <dbReference type="NCBI Taxonomy" id="931172"/>
    <lineage>
        <taxon>Eukaryota</taxon>
        <taxon>Metazoa</taxon>
        <taxon>Ecdysozoa</taxon>
        <taxon>Arthropoda</taxon>
        <taxon>Chelicerata</taxon>
        <taxon>Arachnida</taxon>
        <taxon>Araneae</taxon>
        <taxon>Araneomorphae</taxon>
        <taxon>Entelegynae</taxon>
        <taxon>Araneoidea</taxon>
        <taxon>Linyphiidae</taxon>
        <taxon>Erigoninae</taxon>
        <taxon>Oedothorax</taxon>
    </lineage>
</organism>
<protein>
    <submittedName>
        <fullName evidence="2">Uncharacterized protein</fullName>
    </submittedName>
</protein>
<feature type="compositionally biased region" description="Basic and acidic residues" evidence="1">
    <location>
        <begin position="1"/>
        <end position="15"/>
    </location>
</feature>
<keyword evidence="3" id="KW-1185">Reference proteome</keyword>
<name>A0AAV6V7J9_9ARAC</name>
<dbReference type="Proteomes" id="UP000827092">
    <property type="component" value="Unassembled WGS sequence"/>
</dbReference>
<dbReference type="EMBL" id="JAFNEN010000155">
    <property type="protein sequence ID" value="KAG8191626.1"/>
    <property type="molecule type" value="Genomic_DNA"/>
</dbReference>
<evidence type="ECO:0000313" key="3">
    <source>
        <dbReference type="Proteomes" id="UP000827092"/>
    </source>
</evidence>
<proteinExistence type="predicted"/>
<sequence>MGPRDNPSDRDDKFLQELPPKNSSASESSAHHTPGALQQTIMYHTRGDKTAIAPGERSAKRPPGGSMTNSSEGHTRVLGVFACLGDVFLAK</sequence>
<reference evidence="2 3" key="1">
    <citation type="journal article" date="2022" name="Nat. Ecol. Evol.">
        <title>A masculinizing supergene underlies an exaggerated male reproductive morph in a spider.</title>
        <authorList>
            <person name="Hendrickx F."/>
            <person name="De Corte Z."/>
            <person name="Sonet G."/>
            <person name="Van Belleghem S.M."/>
            <person name="Kostlbacher S."/>
            <person name="Vangestel C."/>
        </authorList>
    </citation>
    <scope>NUCLEOTIDE SEQUENCE [LARGE SCALE GENOMIC DNA]</scope>
    <source>
        <strain evidence="2">W744_W776</strain>
    </source>
</reference>
<comment type="caution">
    <text evidence="2">The sequence shown here is derived from an EMBL/GenBank/DDBJ whole genome shotgun (WGS) entry which is preliminary data.</text>
</comment>
<evidence type="ECO:0000256" key="1">
    <source>
        <dbReference type="SAM" id="MobiDB-lite"/>
    </source>
</evidence>
<evidence type="ECO:0000313" key="2">
    <source>
        <dbReference type="EMBL" id="KAG8191626.1"/>
    </source>
</evidence>
<feature type="region of interest" description="Disordered" evidence="1">
    <location>
        <begin position="1"/>
        <end position="75"/>
    </location>
</feature>
<gene>
    <name evidence="2" type="ORF">JTE90_012343</name>
</gene>